<dbReference type="InterPro" id="IPR027417">
    <property type="entry name" value="P-loop_NTPase"/>
</dbReference>
<sequence length="238" mass="24268">MDPVIRLRSAVALVGRFPVLAGVDLDVSPAEIVLLQGANGAGKTSILRACAGLLRVVAGEACVLGVDLTGDARAVRRRVGLLGHATALYDDLTVVDNVTFAVRASGADRAGVAPALAHLGLTGRLPRTRVAALSAGQRRRVALATLVARDPELWLLDEPHAGLDAEHRDLLDELILAAVGRGRTVVLASHERHRAHALAGRIVTVAGGATAPAVPATPGDAASAGPPVVADPEATSVA</sequence>
<evidence type="ECO:0000313" key="11">
    <source>
        <dbReference type="Proteomes" id="UP000437736"/>
    </source>
</evidence>
<dbReference type="GO" id="GO:0005524">
    <property type="term" value="F:ATP binding"/>
    <property type="evidence" value="ECO:0007669"/>
    <property type="project" value="UniProtKB-KW"/>
</dbReference>
<dbReference type="Proteomes" id="UP000437736">
    <property type="component" value="Unassembled WGS sequence"/>
</dbReference>
<evidence type="ECO:0000256" key="7">
    <source>
        <dbReference type="ARBA" id="ARBA00023251"/>
    </source>
</evidence>
<keyword evidence="5" id="KW-0201">Cytochrome c-type biogenesis</keyword>
<keyword evidence="7" id="KW-0046">Antibiotic resistance</keyword>
<comment type="caution">
    <text evidence="10">The sequence shown here is derived from an EMBL/GenBank/DDBJ whole genome shotgun (WGS) entry which is preliminary data.</text>
</comment>
<dbReference type="InterPro" id="IPR050763">
    <property type="entry name" value="ABC_transporter_ATP-binding"/>
</dbReference>
<proteinExistence type="inferred from homology"/>
<keyword evidence="3" id="KW-0813">Transport</keyword>
<feature type="domain" description="ABC transporter" evidence="9">
    <location>
        <begin position="5"/>
        <end position="232"/>
    </location>
</feature>
<feature type="region of interest" description="Disordered" evidence="8">
    <location>
        <begin position="216"/>
        <end position="238"/>
    </location>
</feature>
<reference evidence="10 11" key="1">
    <citation type="submission" date="2019-11" db="EMBL/GenBank/DDBJ databases">
        <title>Acidiferrimicrobium australis gen. nov., sp. nov., an acidophilic and obligately heterotrophic, member of the Actinobacteria that catalyses dissimilatory oxido- reduction of iron isolated from metal-rich acidic water in Chile.</title>
        <authorList>
            <person name="Gonzalez D."/>
            <person name="Huber K."/>
            <person name="Hedrich S."/>
            <person name="Rojas-Villalobos C."/>
            <person name="Quatrini R."/>
            <person name="Dinamarca M.A."/>
            <person name="Schwarz A."/>
            <person name="Canales C."/>
            <person name="Nancucheo I."/>
        </authorList>
    </citation>
    <scope>NUCLEOTIDE SEQUENCE [LARGE SCALE GENOMIC DNA]</scope>
    <source>
        <strain evidence="10 11">USS-CCA1</strain>
    </source>
</reference>
<evidence type="ECO:0000256" key="3">
    <source>
        <dbReference type="ARBA" id="ARBA00022448"/>
    </source>
</evidence>
<dbReference type="EMBL" id="WJHE01001052">
    <property type="protein sequence ID" value="MST34524.1"/>
    <property type="molecule type" value="Genomic_DNA"/>
</dbReference>
<dbReference type="PROSITE" id="PS00211">
    <property type="entry name" value="ABC_TRANSPORTER_1"/>
    <property type="match status" value="1"/>
</dbReference>
<dbReference type="NCBIfam" id="TIGR01189">
    <property type="entry name" value="ccmA"/>
    <property type="match status" value="1"/>
</dbReference>
<dbReference type="InterPro" id="IPR005895">
    <property type="entry name" value="ABC_transptr_haem_export_CcmA"/>
</dbReference>
<keyword evidence="4" id="KW-0547">Nucleotide-binding</keyword>
<gene>
    <name evidence="10" type="primary">ccmA</name>
    <name evidence="10" type="ORF">GHK86_17575</name>
</gene>
<comment type="similarity">
    <text evidence="2">Belongs to the ABC transporter superfamily.</text>
</comment>
<dbReference type="SUPFAM" id="SSF52540">
    <property type="entry name" value="P-loop containing nucleoside triphosphate hydrolases"/>
    <property type="match status" value="1"/>
</dbReference>
<dbReference type="InterPro" id="IPR017871">
    <property type="entry name" value="ABC_transporter-like_CS"/>
</dbReference>
<comment type="subcellular location">
    <subcellularLocation>
        <location evidence="1">Cell membrane</location>
        <topology evidence="1">Peripheral membrane protein</topology>
    </subcellularLocation>
</comment>
<dbReference type="InterPro" id="IPR003439">
    <property type="entry name" value="ABC_transporter-like_ATP-bd"/>
</dbReference>
<evidence type="ECO:0000256" key="4">
    <source>
        <dbReference type="ARBA" id="ARBA00022741"/>
    </source>
</evidence>
<evidence type="ECO:0000313" key="10">
    <source>
        <dbReference type="EMBL" id="MST34524.1"/>
    </source>
</evidence>
<dbReference type="InterPro" id="IPR003593">
    <property type="entry name" value="AAA+_ATPase"/>
</dbReference>
<dbReference type="SMART" id="SM00382">
    <property type="entry name" value="AAA"/>
    <property type="match status" value="1"/>
</dbReference>
<evidence type="ECO:0000256" key="1">
    <source>
        <dbReference type="ARBA" id="ARBA00004202"/>
    </source>
</evidence>
<keyword evidence="6 10" id="KW-0067">ATP-binding</keyword>
<evidence type="ECO:0000256" key="2">
    <source>
        <dbReference type="ARBA" id="ARBA00005417"/>
    </source>
</evidence>
<dbReference type="CDD" id="cd03230">
    <property type="entry name" value="ABC_DR_subfamily_A"/>
    <property type="match status" value="1"/>
</dbReference>
<protein>
    <submittedName>
        <fullName evidence="10">Heme ABC exporter ATP-binding protein CcmA</fullName>
    </submittedName>
</protein>
<accession>A0ABW9QYL2</accession>
<dbReference type="Gene3D" id="3.40.50.300">
    <property type="entry name" value="P-loop containing nucleotide triphosphate hydrolases"/>
    <property type="match status" value="1"/>
</dbReference>
<evidence type="ECO:0000256" key="8">
    <source>
        <dbReference type="SAM" id="MobiDB-lite"/>
    </source>
</evidence>
<dbReference type="PROSITE" id="PS50893">
    <property type="entry name" value="ABC_TRANSPORTER_2"/>
    <property type="match status" value="1"/>
</dbReference>
<evidence type="ECO:0000256" key="6">
    <source>
        <dbReference type="ARBA" id="ARBA00022840"/>
    </source>
</evidence>
<dbReference type="PANTHER" id="PTHR42711:SF5">
    <property type="entry name" value="ABC TRANSPORTER ATP-BINDING PROTEIN NATA"/>
    <property type="match status" value="1"/>
</dbReference>
<evidence type="ECO:0000256" key="5">
    <source>
        <dbReference type="ARBA" id="ARBA00022748"/>
    </source>
</evidence>
<organism evidence="10 11">
    <name type="scientific">Acidiferrimicrobium australe</name>
    <dbReference type="NCBI Taxonomy" id="2664430"/>
    <lineage>
        <taxon>Bacteria</taxon>
        <taxon>Bacillati</taxon>
        <taxon>Actinomycetota</taxon>
        <taxon>Acidimicrobiia</taxon>
        <taxon>Acidimicrobiales</taxon>
        <taxon>Acidimicrobiaceae</taxon>
        <taxon>Acidiferrimicrobium</taxon>
    </lineage>
</organism>
<name>A0ABW9QYL2_9ACTN</name>
<keyword evidence="11" id="KW-1185">Reference proteome</keyword>
<dbReference type="PANTHER" id="PTHR42711">
    <property type="entry name" value="ABC TRANSPORTER ATP-BINDING PROTEIN"/>
    <property type="match status" value="1"/>
</dbReference>
<evidence type="ECO:0000259" key="9">
    <source>
        <dbReference type="PROSITE" id="PS50893"/>
    </source>
</evidence>
<dbReference type="Pfam" id="PF00005">
    <property type="entry name" value="ABC_tran"/>
    <property type="match status" value="1"/>
</dbReference>